<gene>
    <name evidence="3" type="ORF">FA09DRAFT_337430</name>
</gene>
<dbReference type="RefSeq" id="XP_025599564.1">
    <property type="nucleotide sequence ID" value="XM_025743993.1"/>
</dbReference>
<feature type="region of interest" description="Disordered" evidence="1">
    <location>
        <begin position="178"/>
        <end position="243"/>
    </location>
</feature>
<dbReference type="Proteomes" id="UP000245946">
    <property type="component" value="Unassembled WGS sequence"/>
</dbReference>
<evidence type="ECO:0000313" key="4">
    <source>
        <dbReference type="Proteomes" id="UP000245946"/>
    </source>
</evidence>
<evidence type="ECO:0000256" key="1">
    <source>
        <dbReference type="SAM" id="MobiDB-lite"/>
    </source>
</evidence>
<proteinExistence type="predicted"/>
<dbReference type="EMBL" id="KZ819288">
    <property type="protein sequence ID" value="PWN99285.1"/>
    <property type="molecule type" value="Genomic_DNA"/>
</dbReference>
<keyword evidence="2" id="KW-0472">Membrane</keyword>
<name>A0A316ZG05_9BASI</name>
<accession>A0A316ZG05</accession>
<feature type="transmembrane region" description="Helical" evidence="2">
    <location>
        <begin position="53"/>
        <end position="76"/>
    </location>
</feature>
<keyword evidence="4" id="KW-1185">Reference proteome</keyword>
<evidence type="ECO:0000256" key="2">
    <source>
        <dbReference type="SAM" id="Phobius"/>
    </source>
</evidence>
<sequence length="243" mass="26102">MLGPSNLCFANPRTGVILFAPYLFIVSILAGLWDTWDLIEFHAGLGKARQIASGIFILLLFTLTLGAFLGFFGAIARKVGLIKFYRHIAWGHSIGLSAGLVAKLVTSIHKKNEWNDACKDNKEIGDKFSSLDKCEAFFGIHIGVQVAFIAAMLPFLIMTAKLLAALLRNLTGDPSAEAALEQATAPPRASDVGYGARPARTNTASSFGGDSQRSAKRAPPMGMVPSGYVPSASAYRSQYPNQH</sequence>
<organism evidence="3 4">
    <name type="scientific">Tilletiopsis washingtonensis</name>
    <dbReference type="NCBI Taxonomy" id="58919"/>
    <lineage>
        <taxon>Eukaryota</taxon>
        <taxon>Fungi</taxon>
        <taxon>Dikarya</taxon>
        <taxon>Basidiomycota</taxon>
        <taxon>Ustilaginomycotina</taxon>
        <taxon>Exobasidiomycetes</taxon>
        <taxon>Entylomatales</taxon>
        <taxon>Entylomatales incertae sedis</taxon>
        <taxon>Tilletiopsis</taxon>
    </lineage>
</organism>
<protein>
    <submittedName>
        <fullName evidence="3">Uncharacterized protein</fullName>
    </submittedName>
</protein>
<evidence type="ECO:0000313" key="3">
    <source>
        <dbReference type="EMBL" id="PWN99285.1"/>
    </source>
</evidence>
<dbReference type="AlphaFoldDB" id="A0A316ZG05"/>
<feature type="compositionally biased region" description="Polar residues" evidence="1">
    <location>
        <begin position="200"/>
        <end position="212"/>
    </location>
</feature>
<keyword evidence="2" id="KW-1133">Transmembrane helix</keyword>
<dbReference type="GeneID" id="37271537"/>
<keyword evidence="2" id="KW-0812">Transmembrane</keyword>
<reference evidence="3 4" key="1">
    <citation type="journal article" date="2018" name="Mol. Biol. Evol.">
        <title>Broad Genomic Sampling Reveals a Smut Pathogenic Ancestry of the Fungal Clade Ustilaginomycotina.</title>
        <authorList>
            <person name="Kijpornyongpan T."/>
            <person name="Mondo S.J."/>
            <person name="Barry K."/>
            <person name="Sandor L."/>
            <person name="Lee J."/>
            <person name="Lipzen A."/>
            <person name="Pangilinan J."/>
            <person name="LaButti K."/>
            <person name="Hainaut M."/>
            <person name="Henrissat B."/>
            <person name="Grigoriev I.V."/>
            <person name="Spatafora J.W."/>
            <person name="Aime M.C."/>
        </authorList>
    </citation>
    <scope>NUCLEOTIDE SEQUENCE [LARGE SCALE GENOMIC DNA]</scope>
    <source>
        <strain evidence="3 4">MCA 4186</strain>
    </source>
</reference>
<feature type="transmembrane region" description="Helical" evidence="2">
    <location>
        <begin position="12"/>
        <end position="33"/>
    </location>
</feature>
<feature type="compositionally biased region" description="Polar residues" evidence="1">
    <location>
        <begin position="234"/>
        <end position="243"/>
    </location>
</feature>
<feature type="transmembrane region" description="Helical" evidence="2">
    <location>
        <begin position="136"/>
        <end position="158"/>
    </location>
</feature>